<evidence type="ECO:0000313" key="2">
    <source>
        <dbReference type="Proteomes" id="UP001501417"/>
    </source>
</evidence>
<gene>
    <name evidence="1" type="ORF">GCM10023161_51780</name>
</gene>
<dbReference type="Proteomes" id="UP001501417">
    <property type="component" value="Unassembled WGS sequence"/>
</dbReference>
<accession>A0ABP8F9S7</accession>
<reference evidence="2" key="1">
    <citation type="journal article" date="2019" name="Int. J. Syst. Evol. Microbiol.">
        <title>The Global Catalogue of Microorganisms (GCM) 10K type strain sequencing project: providing services to taxonomists for standard genome sequencing and annotation.</title>
        <authorList>
            <consortium name="The Broad Institute Genomics Platform"/>
            <consortium name="The Broad Institute Genome Sequencing Center for Infectious Disease"/>
            <person name="Wu L."/>
            <person name="Ma J."/>
        </authorList>
    </citation>
    <scope>NUCLEOTIDE SEQUENCE [LARGE SCALE GENOMIC DNA]</scope>
    <source>
        <strain evidence="2">JCM 17782</strain>
    </source>
</reference>
<dbReference type="EMBL" id="BAABGF010000058">
    <property type="protein sequence ID" value="GAA4298567.1"/>
    <property type="molecule type" value="Genomic_DNA"/>
</dbReference>
<keyword evidence="2" id="KW-1185">Reference proteome</keyword>
<sequence>MAVDCRPMRASPGDLHSPAILLGVAAADEHRYDTDIHDILAQQVTVCDAVETKYVQLQTG</sequence>
<comment type="caution">
    <text evidence="1">The sequence shown here is derived from an EMBL/GenBank/DDBJ whole genome shotgun (WGS) entry which is preliminary data.</text>
</comment>
<protein>
    <submittedName>
        <fullName evidence="1">Uncharacterized protein</fullName>
    </submittedName>
</protein>
<evidence type="ECO:0000313" key="1">
    <source>
        <dbReference type="EMBL" id="GAA4298567.1"/>
    </source>
</evidence>
<organism evidence="1 2">
    <name type="scientific">Mycobacterium paraffinicum</name>
    <dbReference type="NCBI Taxonomy" id="53378"/>
    <lineage>
        <taxon>Bacteria</taxon>
        <taxon>Bacillati</taxon>
        <taxon>Actinomycetota</taxon>
        <taxon>Actinomycetes</taxon>
        <taxon>Mycobacteriales</taxon>
        <taxon>Mycobacteriaceae</taxon>
        <taxon>Mycobacterium</taxon>
    </lineage>
</organism>
<name>A0ABP8F9S7_9MYCO</name>
<proteinExistence type="predicted"/>